<keyword evidence="4 6" id="KW-1133">Transmembrane helix</keyword>
<keyword evidence="9" id="KW-1185">Reference proteome</keyword>
<gene>
    <name evidence="8" type="ordered locus">Fbal_0755</name>
</gene>
<evidence type="ECO:0000256" key="6">
    <source>
        <dbReference type="SAM" id="Phobius"/>
    </source>
</evidence>
<evidence type="ECO:0000256" key="3">
    <source>
        <dbReference type="ARBA" id="ARBA00022692"/>
    </source>
</evidence>
<dbReference type="SUPFAM" id="SSF81342">
    <property type="entry name" value="Transmembrane di-heme cytochromes"/>
    <property type="match status" value="1"/>
</dbReference>
<feature type="transmembrane region" description="Helical" evidence="6">
    <location>
        <begin position="12"/>
        <end position="28"/>
    </location>
</feature>
<evidence type="ECO:0000256" key="4">
    <source>
        <dbReference type="ARBA" id="ARBA00022989"/>
    </source>
</evidence>
<evidence type="ECO:0000313" key="9">
    <source>
        <dbReference type="Proteomes" id="UP000006683"/>
    </source>
</evidence>
<keyword evidence="2" id="KW-1003">Cell membrane</keyword>
<dbReference type="AlphaFoldDB" id="E1SSC6"/>
<dbReference type="PANTHER" id="PTHR30485">
    <property type="entry name" value="NI/FE-HYDROGENASE 1 B-TYPE CYTOCHROME SUBUNIT"/>
    <property type="match status" value="1"/>
</dbReference>
<dbReference type="eggNOG" id="COG3658">
    <property type="taxonomic scope" value="Bacteria"/>
</dbReference>
<evidence type="ECO:0000256" key="2">
    <source>
        <dbReference type="ARBA" id="ARBA00022475"/>
    </source>
</evidence>
<proteinExistence type="predicted"/>
<evidence type="ECO:0000256" key="1">
    <source>
        <dbReference type="ARBA" id="ARBA00004651"/>
    </source>
</evidence>
<dbReference type="GO" id="GO:0009055">
    <property type="term" value="F:electron transfer activity"/>
    <property type="evidence" value="ECO:0007669"/>
    <property type="project" value="InterPro"/>
</dbReference>
<feature type="transmembrane region" description="Helical" evidence="6">
    <location>
        <begin position="93"/>
        <end position="115"/>
    </location>
</feature>
<evidence type="ECO:0000256" key="5">
    <source>
        <dbReference type="ARBA" id="ARBA00023136"/>
    </source>
</evidence>
<protein>
    <submittedName>
        <fullName evidence="8">Cytochrome B561</fullName>
    </submittedName>
</protein>
<accession>E1SSC6</accession>
<reference evidence="8 9" key="1">
    <citation type="journal article" date="2010" name="Stand. Genomic Sci.">
        <title>Complete genome sequence of Ferrimonas balearica type strain (PAT).</title>
        <authorList>
            <person name="Nolan M."/>
            <person name="Sikorski J."/>
            <person name="Davenport K."/>
            <person name="Lucas S."/>
            <person name="Glavina Del Rio T."/>
            <person name="Tice H."/>
            <person name="Cheng J."/>
            <person name="Goodwin L."/>
            <person name="Pitluck S."/>
            <person name="Liolios K."/>
            <person name="Ivanova N."/>
            <person name="Mavromatis K."/>
            <person name="Ovchinnikova G."/>
            <person name="Pati A."/>
            <person name="Chen A."/>
            <person name="Palaniappan K."/>
            <person name="Land M."/>
            <person name="Hauser L."/>
            <person name="Chang Y."/>
            <person name="Jeffries C."/>
            <person name="Tapia R."/>
            <person name="Brettin T."/>
            <person name="Detter J."/>
            <person name="Han C."/>
            <person name="Yasawong M."/>
            <person name="Rohde M."/>
            <person name="Tindall B."/>
            <person name="Goker M."/>
            <person name="Woyke T."/>
            <person name="Bristow J."/>
            <person name="Eisen J."/>
            <person name="Markowitz V."/>
            <person name="Hugenholtz P."/>
            <person name="Kyrpides N."/>
            <person name="Klenk H."/>
            <person name="Lapidus A."/>
        </authorList>
    </citation>
    <scope>NUCLEOTIDE SEQUENCE [LARGE SCALE GENOMIC DNA]</scope>
    <source>
        <strain evidence="9">DSM 9799 / CCM 4581 / KCTC 23876 / PAT</strain>
    </source>
</reference>
<dbReference type="InterPro" id="IPR011577">
    <property type="entry name" value="Cyt_b561_bac/Ni-Hgenase"/>
</dbReference>
<feature type="transmembrane region" description="Helical" evidence="6">
    <location>
        <begin position="145"/>
        <end position="164"/>
    </location>
</feature>
<dbReference type="InterPro" id="IPR051542">
    <property type="entry name" value="Hydrogenase_cytochrome"/>
</dbReference>
<dbReference type="STRING" id="550540.Fbal_0755"/>
<keyword evidence="3 6" id="KW-0812">Transmembrane</keyword>
<dbReference type="GO" id="GO:0005886">
    <property type="term" value="C:plasma membrane"/>
    <property type="evidence" value="ECO:0007669"/>
    <property type="project" value="UniProtKB-SubCell"/>
</dbReference>
<dbReference type="GeneID" id="67180995"/>
<dbReference type="OrthoDB" id="196472at2"/>
<dbReference type="Pfam" id="PF01292">
    <property type="entry name" value="Ni_hydr_CYTB"/>
    <property type="match status" value="1"/>
</dbReference>
<name>E1SSC6_FERBD</name>
<dbReference type="GO" id="GO:0022904">
    <property type="term" value="P:respiratory electron transport chain"/>
    <property type="evidence" value="ECO:0007669"/>
    <property type="project" value="InterPro"/>
</dbReference>
<evidence type="ECO:0000313" key="8">
    <source>
        <dbReference type="EMBL" id="ADN74966.1"/>
    </source>
</evidence>
<dbReference type="EMBL" id="CP002209">
    <property type="protein sequence ID" value="ADN74966.1"/>
    <property type="molecule type" value="Genomic_DNA"/>
</dbReference>
<feature type="transmembrane region" description="Helical" evidence="6">
    <location>
        <begin position="187"/>
        <end position="209"/>
    </location>
</feature>
<dbReference type="Proteomes" id="UP000006683">
    <property type="component" value="Chromosome"/>
</dbReference>
<dbReference type="HOGENOM" id="CLU_078451_0_0_6"/>
<feature type="domain" description="Cytochrome b561 bacterial/Ni-hydrogenase" evidence="7">
    <location>
        <begin position="5"/>
        <end position="176"/>
    </location>
</feature>
<evidence type="ECO:0000259" key="7">
    <source>
        <dbReference type="Pfam" id="PF01292"/>
    </source>
</evidence>
<dbReference type="InterPro" id="IPR016174">
    <property type="entry name" value="Di-haem_cyt_TM"/>
</dbReference>
<keyword evidence="5 6" id="KW-0472">Membrane</keyword>
<dbReference type="Gene3D" id="1.20.950.20">
    <property type="entry name" value="Transmembrane di-heme cytochromes, Chain C"/>
    <property type="match status" value="1"/>
</dbReference>
<dbReference type="RefSeq" id="WP_013344272.1">
    <property type="nucleotide sequence ID" value="NC_014541.1"/>
</dbReference>
<organism evidence="8 9">
    <name type="scientific">Ferrimonas balearica (strain DSM 9799 / CCM 4581 / KCTC 23876 / PAT)</name>
    <dbReference type="NCBI Taxonomy" id="550540"/>
    <lineage>
        <taxon>Bacteria</taxon>
        <taxon>Pseudomonadati</taxon>
        <taxon>Pseudomonadota</taxon>
        <taxon>Gammaproteobacteria</taxon>
        <taxon>Alteromonadales</taxon>
        <taxon>Ferrimonadaceae</taxon>
        <taxon>Ferrimonas</taxon>
    </lineage>
</organism>
<dbReference type="PANTHER" id="PTHR30485:SF2">
    <property type="entry name" value="BLL0597 PROTEIN"/>
    <property type="match status" value="1"/>
</dbReference>
<feature type="transmembrane region" description="Helical" evidence="6">
    <location>
        <begin position="40"/>
        <end position="58"/>
    </location>
</feature>
<sequence>MKIQVWDKVVRLCHWGMVILLPLCWWSGEEGEMEWHQTFAYLLLALVITRLIWGLIGSDTARFTQFVRSPAQVWHYLRQWRHQRTPHIGHNPAGAYAVVVMLTLVSVQLFSGLFATDDILTEGPLYGLVSSDTASWLTWLHKQNFNLIIAVVVLHLSALLAYRLKGVKLVSSMLTGYRRDIDQAPRIAPTLPGWALLLVLLSGLGWALILPLW</sequence>
<dbReference type="GO" id="GO:0020037">
    <property type="term" value="F:heme binding"/>
    <property type="evidence" value="ECO:0007669"/>
    <property type="project" value="TreeGrafter"/>
</dbReference>
<comment type="subcellular location">
    <subcellularLocation>
        <location evidence="1">Cell membrane</location>
        <topology evidence="1">Multi-pass membrane protein</topology>
    </subcellularLocation>
</comment>
<dbReference type="KEGG" id="fbl:Fbal_0755"/>